<dbReference type="SUPFAM" id="SSF158682">
    <property type="entry name" value="TerB-like"/>
    <property type="match status" value="1"/>
</dbReference>
<name>J4WZ20_9GAMM</name>
<dbReference type="EMBL" id="JH611185">
    <property type="protein sequence ID" value="EJP72955.1"/>
    <property type="molecule type" value="Genomic_DNA"/>
</dbReference>
<evidence type="ECO:0000259" key="1">
    <source>
        <dbReference type="Pfam" id="PF05099"/>
    </source>
</evidence>
<feature type="domain" description="Co-chaperone DjlA N-terminal" evidence="1">
    <location>
        <begin position="2"/>
        <end position="105"/>
    </location>
</feature>
<dbReference type="HOGENOM" id="CLU_111095_4_0_6"/>
<dbReference type="Proteomes" id="UP000010116">
    <property type="component" value="Unassembled WGS sequence"/>
</dbReference>
<gene>
    <name evidence="2" type="ORF">NT02SARS_0716</name>
</gene>
<reference evidence="2 3" key="1">
    <citation type="journal article" date="2012" name="ISME J.">
        <title>Genomic insights to SAR86, an abundant and uncultivated marine bacterial lineage.</title>
        <authorList>
            <person name="Dupont C.L."/>
            <person name="Rusch D.B."/>
            <person name="Yooseph S."/>
            <person name="Lombardo M.J."/>
            <person name="Richter R.A."/>
            <person name="Valas R."/>
            <person name="Novotny M."/>
            <person name="Yee-Greenbaum J."/>
            <person name="Selengut J.D."/>
            <person name="Haft D.H."/>
            <person name="Halpern A.L."/>
            <person name="Lasken R.S."/>
            <person name="Nealson K."/>
            <person name="Friedman R."/>
            <person name="Venter J.C."/>
        </authorList>
    </citation>
    <scope>NUCLEOTIDE SEQUENCE [LARGE SCALE GENOMIC DNA]</scope>
</reference>
<evidence type="ECO:0000313" key="2">
    <source>
        <dbReference type="EMBL" id="EJP72955.1"/>
    </source>
</evidence>
<sequence>MLAHEVARSDGDVSESELNSIKELILLNDRDDSEQILKEISEFSNKNSSFYDFVKKINETFSNEEKENLISVLWDVSFADGVLETHEERLIRRIADLINIKDVRVLKLKHQSKVNN</sequence>
<proteinExistence type="predicted"/>
<organism evidence="2 3">
    <name type="scientific">SAR86 cluster bacterium SAR86B</name>
    <dbReference type="NCBI Taxonomy" id="1123867"/>
    <lineage>
        <taxon>Bacteria</taxon>
        <taxon>Pseudomonadati</taxon>
        <taxon>Pseudomonadota</taxon>
        <taxon>Gammaproteobacteria</taxon>
        <taxon>SAR86 cluster</taxon>
    </lineage>
</organism>
<accession>J4WZ20</accession>
<dbReference type="InterPro" id="IPR029024">
    <property type="entry name" value="TerB-like"/>
</dbReference>
<evidence type="ECO:0000313" key="3">
    <source>
        <dbReference type="Proteomes" id="UP000010116"/>
    </source>
</evidence>
<dbReference type="Gene3D" id="1.10.3680.10">
    <property type="entry name" value="TerB-like"/>
    <property type="match status" value="1"/>
</dbReference>
<dbReference type="AlphaFoldDB" id="J4WZ20"/>
<protein>
    <recommendedName>
        <fullName evidence="1">Co-chaperone DjlA N-terminal domain-containing protein</fullName>
    </recommendedName>
</protein>
<dbReference type="Pfam" id="PF05099">
    <property type="entry name" value="TerB"/>
    <property type="match status" value="1"/>
</dbReference>
<dbReference type="InterPro" id="IPR007791">
    <property type="entry name" value="DjlA_N"/>
</dbReference>
<dbReference type="CDD" id="cd07313">
    <property type="entry name" value="terB_like_2"/>
    <property type="match status" value="1"/>
</dbReference>